<organism evidence="1 2">
    <name type="scientific">Apiospora kogelbergensis</name>
    <dbReference type="NCBI Taxonomy" id="1337665"/>
    <lineage>
        <taxon>Eukaryota</taxon>
        <taxon>Fungi</taxon>
        <taxon>Dikarya</taxon>
        <taxon>Ascomycota</taxon>
        <taxon>Pezizomycotina</taxon>
        <taxon>Sordariomycetes</taxon>
        <taxon>Xylariomycetidae</taxon>
        <taxon>Amphisphaeriales</taxon>
        <taxon>Apiosporaceae</taxon>
        <taxon>Apiospora</taxon>
    </lineage>
</organism>
<evidence type="ECO:0000313" key="2">
    <source>
        <dbReference type="Proteomes" id="UP001392437"/>
    </source>
</evidence>
<evidence type="ECO:0008006" key="3">
    <source>
        <dbReference type="Google" id="ProtNLM"/>
    </source>
</evidence>
<comment type="caution">
    <text evidence="1">The sequence shown here is derived from an EMBL/GenBank/DDBJ whole genome shotgun (WGS) entry which is preliminary data.</text>
</comment>
<accession>A0AAW0R0X7</accession>
<gene>
    <name evidence="1" type="ORF">PG999_005027</name>
</gene>
<keyword evidence="2" id="KW-1185">Reference proteome</keyword>
<sequence length="190" mass="20560">MPNAPNATTAQVVQAPAADPASLQPHTIFLAGTTTSDDTGDWRDTLCAALSEQPITFYNPLRHDWDAGWRNDAACAPFREQTQWELDRQTRADLVVVYLGPNTDAPVSLLELGLVAGLLGAAAAADTTAAPTNEGQTEKNKVQKKKQVLVCAHEKYKKKGNVQLLCQKFGIQMVDKVADFPSAITRMLGL</sequence>
<dbReference type="InterPro" id="IPR039470">
    <property type="entry name" value="Nuc_deoxyri_tr2"/>
</dbReference>
<dbReference type="AlphaFoldDB" id="A0AAW0R0X7"/>
<name>A0AAW0R0X7_9PEZI</name>
<protein>
    <recommendedName>
        <fullName evidence="3">Nucleoside 2-deoxyribosyltransferase like</fullName>
    </recommendedName>
</protein>
<reference evidence="1 2" key="1">
    <citation type="submission" date="2023-01" db="EMBL/GenBank/DDBJ databases">
        <title>Analysis of 21 Apiospora genomes using comparative genomics revels a genus with tremendous synthesis potential of carbohydrate active enzymes and secondary metabolites.</title>
        <authorList>
            <person name="Sorensen T."/>
        </authorList>
    </citation>
    <scope>NUCLEOTIDE SEQUENCE [LARGE SCALE GENOMIC DNA]</scope>
    <source>
        <strain evidence="1 2">CBS 117206</strain>
    </source>
</reference>
<proteinExistence type="predicted"/>
<dbReference type="EMBL" id="JAQQWP010000004">
    <property type="protein sequence ID" value="KAK8120907.1"/>
    <property type="molecule type" value="Genomic_DNA"/>
</dbReference>
<dbReference type="Gene3D" id="3.40.50.450">
    <property type="match status" value="1"/>
</dbReference>
<dbReference type="Pfam" id="PF15891">
    <property type="entry name" value="Nuc_deoxyri_tr2"/>
    <property type="match status" value="1"/>
</dbReference>
<dbReference type="Proteomes" id="UP001392437">
    <property type="component" value="Unassembled WGS sequence"/>
</dbReference>
<evidence type="ECO:0000313" key="1">
    <source>
        <dbReference type="EMBL" id="KAK8120907.1"/>
    </source>
</evidence>